<dbReference type="STRING" id="203124.Tery_5047"/>
<dbReference type="EMBL" id="CP000393">
    <property type="protein sequence ID" value="ABG53955.1"/>
    <property type="molecule type" value="Genomic_DNA"/>
</dbReference>
<dbReference type="Pfam" id="PF03130">
    <property type="entry name" value="HEAT_PBS"/>
    <property type="match status" value="1"/>
</dbReference>
<keyword evidence="3" id="KW-0456">Lyase</keyword>
<dbReference type="PANTHER" id="PTHR12697:SF5">
    <property type="entry name" value="DEOXYHYPUSINE HYDROXYLASE"/>
    <property type="match status" value="1"/>
</dbReference>
<dbReference type="RefSeq" id="WP_011614248.1">
    <property type="nucleotide sequence ID" value="NC_008312.1"/>
</dbReference>
<dbReference type="HOGENOM" id="CLU_1010860_0_0_3"/>
<dbReference type="SMART" id="SM00567">
    <property type="entry name" value="EZ_HEAT"/>
    <property type="match status" value="5"/>
</dbReference>
<dbReference type="InterPro" id="IPR004155">
    <property type="entry name" value="PBS_lyase_HEAT"/>
</dbReference>
<dbReference type="KEGG" id="ter:Tery_5047"/>
<dbReference type="GO" id="GO:0030089">
    <property type="term" value="C:phycobilisome"/>
    <property type="evidence" value="ECO:0007669"/>
    <property type="project" value="UniProtKB-KW"/>
</dbReference>
<gene>
    <name evidence="3" type="ordered locus">Tery_5047</name>
</gene>
<organism evidence="3">
    <name type="scientific">Trichodesmium erythraeum (strain IMS101)</name>
    <dbReference type="NCBI Taxonomy" id="203124"/>
    <lineage>
        <taxon>Bacteria</taxon>
        <taxon>Bacillati</taxon>
        <taxon>Cyanobacteriota</taxon>
        <taxon>Cyanophyceae</taxon>
        <taxon>Oscillatoriophycideae</taxon>
        <taxon>Oscillatoriales</taxon>
        <taxon>Microcoleaceae</taxon>
        <taxon>Trichodesmium</taxon>
    </lineage>
</organism>
<proteinExistence type="predicted"/>
<name>Q10UW9_TRIEI</name>
<dbReference type="GO" id="GO:0016829">
    <property type="term" value="F:lyase activity"/>
    <property type="evidence" value="ECO:0007669"/>
    <property type="project" value="UniProtKB-KW"/>
</dbReference>
<dbReference type="eggNOG" id="COG1413">
    <property type="taxonomic scope" value="Bacteria"/>
</dbReference>
<keyword evidence="1" id="KW-0042">Antenna complex</keyword>
<dbReference type="GO" id="GO:0016491">
    <property type="term" value="F:oxidoreductase activity"/>
    <property type="evidence" value="ECO:0007669"/>
    <property type="project" value="TreeGrafter"/>
</dbReference>
<keyword evidence="2" id="KW-0605">Phycobilisome</keyword>
<protein>
    <submittedName>
        <fullName evidence="3">PBS lyase HEAT-like repeat</fullName>
    </submittedName>
</protein>
<sequence length="289" mass="31921">MEQQYLELPSSEVLENKESLSVQEAIANLQHEELGKRYYAAWWLGRFRVNTPDAIEGLVAALKDESDRTENGGYPLRRNAARALGKLKDKKAVPVLIECLQCSDYYVREAATEALEMLGDPSCISALIKLLDGGVEAAVLFPGKPHLIQPYENIIEALGTLQAEEAIFLIKPFIEHPSEKVQYAAARSLYQLTGEVVYGEYLTQALEGDNLHLRRSALLDLAAIGYLPAAKAISETLAENSMKLIALKGLLEHHLTINSKVKTQESKVGSQLLLSDEAIEVMTLMDSLL</sequence>
<evidence type="ECO:0000313" key="3">
    <source>
        <dbReference type="EMBL" id="ABG53955.1"/>
    </source>
</evidence>
<dbReference type="Gene3D" id="1.25.10.10">
    <property type="entry name" value="Leucine-rich Repeat Variant"/>
    <property type="match status" value="2"/>
</dbReference>
<reference evidence="3" key="1">
    <citation type="submission" date="2006-06" db="EMBL/GenBank/DDBJ databases">
        <title>Complete sequence of Trichodesmium erythraeum IMS101.</title>
        <authorList>
            <consortium name="US DOE Joint Genome Institute"/>
            <person name="Copeland A."/>
            <person name="Lucas S."/>
            <person name="Lapidus A."/>
            <person name="Barry K."/>
            <person name="Detter J.C."/>
            <person name="Glavina del Rio T."/>
            <person name="Hammon N."/>
            <person name="Israni S."/>
            <person name="Dalin E."/>
            <person name="Tice H."/>
            <person name="Pitluck S."/>
            <person name="Kiss H."/>
            <person name="Munk A.C."/>
            <person name="Brettin T."/>
            <person name="Bruce D."/>
            <person name="Han C."/>
            <person name="Tapia R."/>
            <person name="Gilna P."/>
            <person name="Schmutz J."/>
            <person name="Larimer F."/>
            <person name="Land M."/>
            <person name="Hauser L."/>
            <person name="Kyrpides N."/>
            <person name="Kim E."/>
            <person name="Richardson P."/>
        </authorList>
    </citation>
    <scope>NUCLEOTIDE SEQUENCE [LARGE SCALE GENOMIC DNA]</scope>
    <source>
        <strain evidence="3">IMS101</strain>
    </source>
</reference>
<dbReference type="AlphaFoldDB" id="Q10UW9"/>
<dbReference type="SUPFAM" id="SSF48371">
    <property type="entry name" value="ARM repeat"/>
    <property type="match status" value="1"/>
</dbReference>
<dbReference type="OrthoDB" id="454552at2"/>
<evidence type="ECO:0000256" key="1">
    <source>
        <dbReference type="ARBA" id="ARBA00022549"/>
    </source>
</evidence>
<accession>Q10UW9</accession>
<evidence type="ECO:0000256" key="2">
    <source>
        <dbReference type="ARBA" id="ARBA00022738"/>
    </source>
</evidence>
<dbReference type="InterPro" id="IPR011989">
    <property type="entry name" value="ARM-like"/>
</dbReference>
<dbReference type="Pfam" id="PF13646">
    <property type="entry name" value="HEAT_2"/>
    <property type="match status" value="1"/>
</dbReference>
<dbReference type="InterPro" id="IPR016024">
    <property type="entry name" value="ARM-type_fold"/>
</dbReference>
<dbReference type="PANTHER" id="PTHR12697">
    <property type="entry name" value="PBS LYASE HEAT-LIKE PROTEIN"/>
    <property type="match status" value="1"/>
</dbReference>